<name>A0A150FPU7_CLOPD</name>
<feature type="domain" description="Rad50/SbcC-type AAA" evidence="10">
    <location>
        <begin position="5"/>
        <end position="204"/>
    </location>
</feature>
<keyword evidence="9" id="KW-0175">Coiled coil</keyword>
<dbReference type="SUPFAM" id="SSF52540">
    <property type="entry name" value="P-loop containing nucleoside triphosphate hydrolases"/>
    <property type="match status" value="1"/>
</dbReference>
<dbReference type="PANTHER" id="PTHR11059:SF0">
    <property type="entry name" value="DNA REPAIR PROTEIN RECN"/>
    <property type="match status" value="1"/>
</dbReference>
<dbReference type="OrthoDB" id="9806954at2"/>
<dbReference type="FunFam" id="3.40.50.300:FF:000319">
    <property type="entry name" value="DNA repair protein RecN"/>
    <property type="match status" value="1"/>
</dbReference>
<evidence type="ECO:0000313" key="11">
    <source>
        <dbReference type="EMBL" id="KXZ39649.1"/>
    </source>
</evidence>
<evidence type="ECO:0000259" key="10">
    <source>
        <dbReference type="Pfam" id="PF13476"/>
    </source>
</evidence>
<keyword evidence="5" id="KW-0067">ATP-binding</keyword>
<dbReference type="PATRIC" id="fig|1121328.3.peg.729"/>
<dbReference type="EMBL" id="FRBG01000003">
    <property type="protein sequence ID" value="SHK65974.1"/>
    <property type="molecule type" value="Genomic_DNA"/>
</dbReference>
<evidence type="ECO:0000256" key="7">
    <source>
        <dbReference type="ARBA" id="ARBA00033408"/>
    </source>
</evidence>
<dbReference type="GO" id="GO:0006281">
    <property type="term" value="P:DNA repair"/>
    <property type="evidence" value="ECO:0007669"/>
    <property type="project" value="UniProtKB-KW"/>
</dbReference>
<dbReference type="PIRSF" id="PIRSF003128">
    <property type="entry name" value="RecN"/>
    <property type="match status" value="1"/>
</dbReference>
<comment type="function">
    <text evidence="8">May be involved in recombinational repair of damaged DNA.</text>
</comment>
<comment type="caution">
    <text evidence="11">The sequence shown here is derived from an EMBL/GenBank/DDBJ whole genome shotgun (WGS) entry which is preliminary data.</text>
</comment>
<evidence type="ECO:0000256" key="1">
    <source>
        <dbReference type="ARBA" id="ARBA00009441"/>
    </source>
</evidence>
<dbReference type="InterPro" id="IPR027417">
    <property type="entry name" value="P-loop_NTPase"/>
</dbReference>
<dbReference type="Gene3D" id="3.40.50.300">
    <property type="entry name" value="P-loop containing nucleotide triphosphate hydrolases"/>
    <property type="match status" value="2"/>
</dbReference>
<dbReference type="Proteomes" id="UP000092605">
    <property type="component" value="Unassembled WGS sequence"/>
</dbReference>
<evidence type="ECO:0000313" key="13">
    <source>
        <dbReference type="Proteomes" id="UP000092605"/>
    </source>
</evidence>
<dbReference type="PANTHER" id="PTHR11059">
    <property type="entry name" value="DNA REPAIR PROTEIN RECN"/>
    <property type="match status" value="1"/>
</dbReference>
<evidence type="ECO:0000256" key="5">
    <source>
        <dbReference type="ARBA" id="ARBA00022840"/>
    </source>
</evidence>
<keyword evidence="6 8" id="KW-0234">DNA repair</keyword>
<dbReference type="NCBIfam" id="TIGR00634">
    <property type="entry name" value="recN"/>
    <property type="match status" value="1"/>
</dbReference>
<dbReference type="AlphaFoldDB" id="A0A150FPU7"/>
<evidence type="ECO:0000256" key="6">
    <source>
        <dbReference type="ARBA" id="ARBA00023204"/>
    </source>
</evidence>
<keyword evidence="14" id="KW-1185">Reference proteome</keyword>
<dbReference type="RefSeq" id="WP_066069195.1">
    <property type="nucleotide sequence ID" value="NZ_FRBG01000003.1"/>
</dbReference>
<keyword evidence="3" id="KW-0547">Nucleotide-binding</keyword>
<gene>
    <name evidence="11" type="ORF">JWYL7_0724</name>
    <name evidence="12" type="ORF">SAMN05661008_00674</name>
</gene>
<dbReference type="GO" id="GO:0006310">
    <property type="term" value="P:DNA recombination"/>
    <property type="evidence" value="ECO:0007669"/>
    <property type="project" value="InterPro"/>
</dbReference>
<evidence type="ECO:0000313" key="14">
    <source>
        <dbReference type="Proteomes" id="UP000323392"/>
    </source>
</evidence>
<evidence type="ECO:0000256" key="3">
    <source>
        <dbReference type="ARBA" id="ARBA00022741"/>
    </source>
</evidence>
<keyword evidence="4 8" id="KW-0227">DNA damage</keyword>
<dbReference type="FunFam" id="3.40.50.300:FF:000356">
    <property type="entry name" value="DNA repair protein RecN"/>
    <property type="match status" value="1"/>
</dbReference>
<evidence type="ECO:0000313" key="12">
    <source>
        <dbReference type="EMBL" id="SHK65974.1"/>
    </source>
</evidence>
<accession>A0A150FPU7</accession>
<feature type="coiled-coil region" evidence="9">
    <location>
        <begin position="340"/>
        <end position="393"/>
    </location>
</feature>
<evidence type="ECO:0000256" key="9">
    <source>
        <dbReference type="SAM" id="Coils"/>
    </source>
</evidence>
<dbReference type="InterPro" id="IPR038729">
    <property type="entry name" value="Rad50/SbcC_AAA"/>
</dbReference>
<dbReference type="Pfam" id="PF13476">
    <property type="entry name" value="AAA_23"/>
    <property type="match status" value="1"/>
</dbReference>
<protein>
    <recommendedName>
        <fullName evidence="2 8">DNA repair protein RecN</fullName>
    </recommendedName>
    <alternativeName>
        <fullName evidence="7 8">Recombination protein N</fullName>
    </alternativeName>
</protein>
<dbReference type="GO" id="GO:0009432">
    <property type="term" value="P:SOS response"/>
    <property type="evidence" value="ECO:0007669"/>
    <property type="project" value="TreeGrafter"/>
</dbReference>
<reference evidence="11 13" key="1">
    <citation type="submission" date="2016-02" db="EMBL/GenBank/DDBJ databases">
        <title>Draft genome sequence for Clostridium paradoxum JW-YL-7.</title>
        <authorList>
            <person name="Utturkar S.M."/>
            <person name="Lancaster A."/>
            <person name="Poole F.L."/>
            <person name="Adams M.W."/>
            <person name="Brown S.D."/>
        </authorList>
    </citation>
    <scope>NUCLEOTIDE SEQUENCE [LARGE SCALE GENOMIC DNA]</scope>
    <source>
        <strain evidence="11 13">JW-YL-7</strain>
    </source>
</reference>
<evidence type="ECO:0000256" key="4">
    <source>
        <dbReference type="ARBA" id="ARBA00022763"/>
    </source>
</evidence>
<proteinExistence type="inferred from homology"/>
<dbReference type="GO" id="GO:0005524">
    <property type="term" value="F:ATP binding"/>
    <property type="evidence" value="ECO:0007669"/>
    <property type="project" value="UniProtKB-KW"/>
</dbReference>
<dbReference type="InterPro" id="IPR004604">
    <property type="entry name" value="DNA_recomb/repair_RecN"/>
</dbReference>
<evidence type="ECO:0000256" key="8">
    <source>
        <dbReference type="PIRNR" id="PIRNR003128"/>
    </source>
</evidence>
<dbReference type="EMBL" id="LSFY01000001">
    <property type="protein sequence ID" value="KXZ39649.1"/>
    <property type="molecule type" value="Genomic_DNA"/>
</dbReference>
<organism evidence="11 13">
    <name type="scientific">Alkalithermobacter thermoalcaliphilus JW-YL-7 = DSM 7308</name>
    <dbReference type="NCBI Taxonomy" id="1121328"/>
    <lineage>
        <taxon>Bacteria</taxon>
        <taxon>Bacillati</taxon>
        <taxon>Bacillota</taxon>
        <taxon>Clostridia</taxon>
        <taxon>Peptostreptococcales</taxon>
        <taxon>Tepidibacteraceae</taxon>
        <taxon>Alkalithermobacter</taxon>
    </lineage>
</organism>
<evidence type="ECO:0000256" key="2">
    <source>
        <dbReference type="ARBA" id="ARBA00021315"/>
    </source>
</evidence>
<feature type="coiled-coil region" evidence="9">
    <location>
        <begin position="155"/>
        <end position="225"/>
    </location>
</feature>
<sequence>MLLELYIQNCALVKSARLTLDKGLNILTGETGSGKSIIIEALGLCLGERADKSFVRKGYEKGVVEAIFYTENENIKEELLEYGIDFETNENLTITREIYADGKSISRINGRSVKVSFLRKISSLLIDIHSQHQNQLLLNKDNHLRFLDMYGYKDLKDIKQEYKKIYDEYILLKSELSRLTENKDDKEIQREVDILQFQIKEIEQADLKQEEYDQLLKEREIYRNSEKIYNVLSDCYNSIYGDNINAFDLISKNLKEFRNTCSFDNKLEQIYEQLEEITYKITDVSNDIRLYKDNLNLSSLDIEYIEGRIDTINNLKRKYGNTIDEIFCYKDKIKSRLEEIINKDEKINSLKEKINLVEKDLNIKSDLITQKRKQVSEKLKKDLLDELKSLNIKNALFDVKFIKKEEFSSNGKDDVEFLVSFNEGEDLKPIQKVASGGELSRFMLAFKKILLSAEKINTLVFDEIDTGISGITAQIVGEKLKDMSSIKQIICITHLPQIAVQGDTHFCIEKVVEENRTYTNINKLSKEEKIKEIARLIGGLNITETTIKSAKEIIELAKG</sequence>
<reference evidence="12 14" key="2">
    <citation type="submission" date="2016-11" db="EMBL/GenBank/DDBJ databases">
        <authorList>
            <person name="Varghese N."/>
            <person name="Submissions S."/>
        </authorList>
    </citation>
    <scope>NUCLEOTIDE SEQUENCE [LARGE SCALE GENOMIC DNA]</scope>
    <source>
        <strain evidence="12 14">DSM 7308</strain>
    </source>
</reference>
<dbReference type="STRING" id="1121328.JWYL7_0724"/>
<comment type="similarity">
    <text evidence="1 8">Belongs to the RecN family.</text>
</comment>
<dbReference type="CDD" id="cd03241">
    <property type="entry name" value="ABC_RecN"/>
    <property type="match status" value="2"/>
</dbReference>
<dbReference type="GO" id="GO:0043590">
    <property type="term" value="C:bacterial nucleoid"/>
    <property type="evidence" value="ECO:0007669"/>
    <property type="project" value="TreeGrafter"/>
</dbReference>
<dbReference type="Proteomes" id="UP000323392">
    <property type="component" value="Unassembled WGS sequence"/>
</dbReference>